<dbReference type="EMBL" id="JAYLVJ010000015">
    <property type="protein sequence ID" value="MEO1755177.1"/>
    <property type="molecule type" value="Genomic_DNA"/>
</dbReference>
<evidence type="ECO:0000313" key="3">
    <source>
        <dbReference type="EMBL" id="QLB61732.1"/>
    </source>
</evidence>
<reference evidence="3 4" key="1">
    <citation type="journal article" date="2014" name="Genome Announc.">
        <title>Draft Genome Sequence of the Haloacid-Degrading Burkholderia caribensis Strain MBA4.</title>
        <authorList>
            <person name="Pan Y."/>
            <person name="Kong K.F."/>
            <person name="Tsang J.S."/>
        </authorList>
    </citation>
    <scope>NUCLEOTIDE SEQUENCE [LARGE SCALE GENOMIC DNA]</scope>
    <source>
        <strain evidence="3 4">852011</strain>
    </source>
</reference>
<dbReference type="EMBL" id="CP015958">
    <property type="protein sequence ID" value="QLB61732.1"/>
    <property type="molecule type" value="Genomic_DNA"/>
</dbReference>
<name>A0A9Q6RYA3_9BURK</name>
<feature type="signal peptide" evidence="1">
    <location>
        <begin position="1"/>
        <end position="34"/>
    </location>
</feature>
<protein>
    <submittedName>
        <fullName evidence="3">Uncharacterized protein</fullName>
    </submittedName>
</protein>
<dbReference type="Proteomes" id="UP001462961">
    <property type="component" value="Unassembled WGS sequence"/>
</dbReference>
<evidence type="ECO:0000256" key="1">
    <source>
        <dbReference type="SAM" id="SignalP"/>
    </source>
</evidence>
<evidence type="ECO:0000313" key="2">
    <source>
        <dbReference type="EMBL" id="MEO1755177.1"/>
    </source>
</evidence>
<sequence>MRLAFRIDSNHISLLPAGVAVCVALALSSMSAGAADTADTYAQAPFADATNVTAPAAQQTTEVVPEETPDVIADTTTGVDVANGITPTGSQFTNVPADGAATSDFALDDQMLSRQRGGAAGMVMVAATPQLLRGSAVTLWDEIAPPSPLPIPIDAARAAQGNVANYQRK</sequence>
<accession>A0A9Q6RYA3</accession>
<feature type="chain" id="PRO_5040230009" evidence="1">
    <location>
        <begin position="35"/>
        <end position="169"/>
    </location>
</feature>
<keyword evidence="1" id="KW-0732">Signal</keyword>
<dbReference type="Proteomes" id="UP000509548">
    <property type="component" value="Chromosome 1"/>
</dbReference>
<evidence type="ECO:0000313" key="5">
    <source>
        <dbReference type="Proteomes" id="UP001462961"/>
    </source>
</evidence>
<reference evidence="3" key="2">
    <citation type="submission" date="2016-06" db="EMBL/GenBank/DDBJ databases">
        <authorList>
            <person name="Huang P."/>
            <person name="Jiang X."/>
            <person name="Liu X."/>
        </authorList>
    </citation>
    <scope>NUCLEOTIDE SEQUENCE</scope>
    <source>
        <strain evidence="3">852011</strain>
    </source>
</reference>
<gene>
    <name evidence="3" type="ORF">A9O66_04655</name>
    <name evidence="2" type="ORF">VOI32_14710</name>
</gene>
<dbReference type="RefSeq" id="WP_107201896.1">
    <property type="nucleotide sequence ID" value="NZ_CP015958.1"/>
</dbReference>
<proteinExistence type="predicted"/>
<reference evidence="2 5" key="3">
    <citation type="submission" date="2024-01" db="EMBL/GenBank/DDBJ databases">
        <title>The diversity of rhizobia nodulating Mimosa spp. in eleven states of Brazil covering several biomes is determined by host plant, location, and edaphic factors.</title>
        <authorList>
            <person name="Rouws L."/>
            <person name="Barauna A."/>
            <person name="Beukes C."/>
            <person name="De Faria S.M."/>
            <person name="Gross E."/>
            <person name="Dos Reis Junior F.B."/>
            <person name="Simon M."/>
            <person name="Maluk M."/>
            <person name="Odee D.W."/>
            <person name="Kenicer G."/>
            <person name="Young J.P.W."/>
            <person name="Reis V.M."/>
            <person name="Zilli J."/>
            <person name="James E.K."/>
        </authorList>
    </citation>
    <scope>NUCLEOTIDE SEQUENCE [LARGE SCALE GENOMIC DNA]</scope>
    <source>
        <strain evidence="2 5">JHI1651</strain>
    </source>
</reference>
<evidence type="ECO:0000313" key="4">
    <source>
        <dbReference type="Proteomes" id="UP000509548"/>
    </source>
</evidence>
<keyword evidence="5" id="KW-1185">Reference proteome</keyword>
<dbReference type="AlphaFoldDB" id="A0A9Q6RYA3"/>
<organism evidence="3 4">
    <name type="scientific">Paraburkholderia caribensis</name>
    <dbReference type="NCBI Taxonomy" id="75105"/>
    <lineage>
        <taxon>Bacteria</taxon>
        <taxon>Pseudomonadati</taxon>
        <taxon>Pseudomonadota</taxon>
        <taxon>Betaproteobacteria</taxon>
        <taxon>Burkholderiales</taxon>
        <taxon>Burkholderiaceae</taxon>
        <taxon>Paraburkholderia</taxon>
    </lineage>
</organism>